<dbReference type="PROSITE" id="PS50830">
    <property type="entry name" value="TNASE_3"/>
    <property type="match status" value="1"/>
</dbReference>
<dbReference type="InterPro" id="IPR035437">
    <property type="entry name" value="SNase_OB-fold_sf"/>
</dbReference>
<evidence type="ECO:0000256" key="2">
    <source>
        <dbReference type="SAM" id="SignalP"/>
    </source>
</evidence>
<dbReference type="InterPro" id="IPR008613">
    <property type="entry name" value="Excalibur_Ca-bd_domain"/>
</dbReference>
<keyword evidence="5" id="KW-1185">Reference proteome</keyword>
<dbReference type="Pfam" id="PF05901">
    <property type="entry name" value="Excalibur"/>
    <property type="match status" value="1"/>
</dbReference>
<protein>
    <recommendedName>
        <fullName evidence="3">TNase-like domain-containing protein</fullName>
    </recommendedName>
</protein>
<name>A0ABP8VW67_9ACTN</name>
<accession>A0ABP8VW67</accession>
<evidence type="ECO:0000313" key="4">
    <source>
        <dbReference type="EMBL" id="GAA4671810.1"/>
    </source>
</evidence>
<evidence type="ECO:0000256" key="1">
    <source>
        <dbReference type="SAM" id="MobiDB-lite"/>
    </source>
</evidence>
<organism evidence="4 5">
    <name type="scientific">Nocardioides nanhaiensis</name>
    <dbReference type="NCBI Taxonomy" id="1476871"/>
    <lineage>
        <taxon>Bacteria</taxon>
        <taxon>Bacillati</taxon>
        <taxon>Actinomycetota</taxon>
        <taxon>Actinomycetes</taxon>
        <taxon>Propionibacteriales</taxon>
        <taxon>Nocardioidaceae</taxon>
        <taxon>Nocardioides</taxon>
    </lineage>
</organism>
<feature type="region of interest" description="Disordered" evidence="1">
    <location>
        <begin position="80"/>
        <end position="103"/>
    </location>
</feature>
<dbReference type="Gene3D" id="2.40.50.90">
    <property type="match status" value="1"/>
</dbReference>
<comment type="caution">
    <text evidence="4">The sequence shown here is derived from an EMBL/GenBank/DDBJ whole genome shotgun (WGS) entry which is preliminary data.</text>
</comment>
<dbReference type="Pfam" id="PF00565">
    <property type="entry name" value="SNase"/>
    <property type="match status" value="1"/>
</dbReference>
<dbReference type="SMART" id="SM00318">
    <property type="entry name" value="SNc"/>
    <property type="match status" value="1"/>
</dbReference>
<feature type="chain" id="PRO_5046144187" description="TNase-like domain-containing protein" evidence="2">
    <location>
        <begin position="27"/>
        <end position="238"/>
    </location>
</feature>
<reference evidence="5" key="1">
    <citation type="journal article" date="2019" name="Int. J. Syst. Evol. Microbiol.">
        <title>The Global Catalogue of Microorganisms (GCM) 10K type strain sequencing project: providing services to taxonomists for standard genome sequencing and annotation.</title>
        <authorList>
            <consortium name="The Broad Institute Genomics Platform"/>
            <consortium name="The Broad Institute Genome Sequencing Center for Infectious Disease"/>
            <person name="Wu L."/>
            <person name="Ma J."/>
        </authorList>
    </citation>
    <scope>NUCLEOTIDE SEQUENCE [LARGE SCALE GENOMIC DNA]</scope>
    <source>
        <strain evidence="5">JCM 18127</strain>
    </source>
</reference>
<dbReference type="InterPro" id="IPR016071">
    <property type="entry name" value="Staphylococal_nuclease_OB-fold"/>
</dbReference>
<dbReference type="RefSeq" id="WP_345262522.1">
    <property type="nucleotide sequence ID" value="NZ_BAABIM010000001.1"/>
</dbReference>
<evidence type="ECO:0000313" key="5">
    <source>
        <dbReference type="Proteomes" id="UP001500621"/>
    </source>
</evidence>
<sequence>MRRRPLAALASLVLVLAGMLATAVLAAPAHAVPDRDCGDFDTQAAAQRFFLDQGGPRSDPHGLDDDGDGVACESNPCPCSDSRGGGGGGNDGRPQEPRPEPIRRDAAIVLKVIDGDTVRVRVARSGLRRDVRLLGIDTPEVYGRRECGGPEASRALRTLLPRNTRVQLVSDRSQALTDRYDRLLRYVVRGRVDASKAQLRLGMARTYTVGRPVARHREYAATQAAARRADRGSWRTCW</sequence>
<dbReference type="SUPFAM" id="SSF50199">
    <property type="entry name" value="Staphylococcal nuclease"/>
    <property type="match status" value="1"/>
</dbReference>
<dbReference type="EMBL" id="BAABIM010000001">
    <property type="protein sequence ID" value="GAA4671810.1"/>
    <property type="molecule type" value="Genomic_DNA"/>
</dbReference>
<proteinExistence type="predicted"/>
<feature type="compositionally biased region" description="Basic and acidic residues" evidence="1">
    <location>
        <begin position="93"/>
        <end position="103"/>
    </location>
</feature>
<feature type="domain" description="TNase-like" evidence="3">
    <location>
        <begin position="103"/>
        <end position="236"/>
    </location>
</feature>
<evidence type="ECO:0000259" key="3">
    <source>
        <dbReference type="PROSITE" id="PS50830"/>
    </source>
</evidence>
<feature type="signal peptide" evidence="2">
    <location>
        <begin position="1"/>
        <end position="26"/>
    </location>
</feature>
<gene>
    <name evidence="4" type="ORF">GCM10023226_05550</name>
</gene>
<dbReference type="Proteomes" id="UP001500621">
    <property type="component" value="Unassembled WGS sequence"/>
</dbReference>
<keyword evidence="2" id="KW-0732">Signal</keyword>